<evidence type="ECO:0000256" key="9">
    <source>
        <dbReference type="ARBA" id="ARBA00025699"/>
    </source>
</evidence>
<evidence type="ECO:0000256" key="4">
    <source>
        <dbReference type="ARBA" id="ARBA00022490"/>
    </source>
</evidence>
<dbReference type="PANTHER" id="PTHR30027:SF3">
    <property type="entry name" value="16S RRNA (URACIL(1498)-N(3))-METHYLTRANSFERASE"/>
    <property type="match status" value="1"/>
</dbReference>
<dbReference type="InterPro" id="IPR029026">
    <property type="entry name" value="tRNA_m1G_MTases_N"/>
</dbReference>
<dbReference type="AlphaFoldDB" id="A0A699ZGN0"/>
<dbReference type="GO" id="GO:0070042">
    <property type="term" value="F:rRNA (uridine-N3-)-methyltransferase activity"/>
    <property type="evidence" value="ECO:0007669"/>
    <property type="project" value="TreeGrafter"/>
</dbReference>
<comment type="catalytic activity">
    <reaction evidence="10">
        <text>uridine(1498) in 16S rRNA + S-adenosyl-L-methionine = N(3)-methyluridine(1498) in 16S rRNA + S-adenosyl-L-homocysteine + H(+)</text>
        <dbReference type="Rhea" id="RHEA:42920"/>
        <dbReference type="Rhea" id="RHEA-COMP:10283"/>
        <dbReference type="Rhea" id="RHEA-COMP:10284"/>
        <dbReference type="ChEBI" id="CHEBI:15378"/>
        <dbReference type="ChEBI" id="CHEBI:57856"/>
        <dbReference type="ChEBI" id="CHEBI:59789"/>
        <dbReference type="ChEBI" id="CHEBI:65315"/>
        <dbReference type="ChEBI" id="CHEBI:74502"/>
        <dbReference type="EC" id="2.1.1.193"/>
    </reaction>
</comment>
<dbReference type="InterPro" id="IPR029028">
    <property type="entry name" value="Alpha/beta_knot_MTases"/>
</dbReference>
<dbReference type="SUPFAM" id="SSF75217">
    <property type="entry name" value="alpha/beta knot"/>
    <property type="match status" value="1"/>
</dbReference>
<dbReference type="EMBL" id="BLLF01001924">
    <property type="protein sequence ID" value="GFH21887.1"/>
    <property type="molecule type" value="Genomic_DNA"/>
</dbReference>
<dbReference type="Proteomes" id="UP000485058">
    <property type="component" value="Unassembled WGS sequence"/>
</dbReference>
<dbReference type="GO" id="GO:0070475">
    <property type="term" value="P:rRNA base methylation"/>
    <property type="evidence" value="ECO:0007669"/>
    <property type="project" value="TreeGrafter"/>
</dbReference>
<name>A0A699ZGN0_HAELA</name>
<evidence type="ECO:0000256" key="7">
    <source>
        <dbReference type="ARBA" id="ARBA00022679"/>
    </source>
</evidence>
<comment type="function">
    <text evidence="9">Specifically methylates the N3 position of the uracil ring of uridine 1498 (m3U1498) in 16S rRNA. Acts on the fully assembled 30S ribosomal subunit.</text>
</comment>
<dbReference type="Pfam" id="PF04452">
    <property type="entry name" value="Methyltrans_RNA"/>
    <property type="match status" value="2"/>
</dbReference>
<proteinExistence type="inferred from homology"/>
<dbReference type="InterPro" id="IPR046886">
    <property type="entry name" value="RsmE_MTase_dom"/>
</dbReference>
<evidence type="ECO:0000259" key="11">
    <source>
        <dbReference type="Pfam" id="PF04452"/>
    </source>
</evidence>
<gene>
    <name evidence="12" type="ORF">HaLaN_19267</name>
</gene>
<keyword evidence="7" id="KW-0808">Transferase</keyword>
<protein>
    <recommendedName>
        <fullName evidence="3">16S rRNA (uracil(1498)-N(3))-methyltransferase</fullName>
        <ecNumber evidence="3">2.1.1.193</ecNumber>
    </recommendedName>
</protein>
<evidence type="ECO:0000256" key="1">
    <source>
        <dbReference type="ARBA" id="ARBA00004496"/>
    </source>
</evidence>
<keyword evidence="5" id="KW-0698">rRNA processing</keyword>
<dbReference type="GO" id="GO:0005737">
    <property type="term" value="C:cytoplasm"/>
    <property type="evidence" value="ECO:0007669"/>
    <property type="project" value="UniProtKB-SubCell"/>
</dbReference>
<dbReference type="PANTHER" id="PTHR30027">
    <property type="entry name" value="RIBOSOMAL RNA SMALL SUBUNIT METHYLTRANSFERASE E"/>
    <property type="match status" value="1"/>
</dbReference>
<keyword evidence="13" id="KW-1185">Reference proteome</keyword>
<accession>A0A699ZGN0</accession>
<keyword evidence="8" id="KW-0949">S-adenosyl-L-methionine</keyword>
<evidence type="ECO:0000313" key="12">
    <source>
        <dbReference type="EMBL" id="GFH21887.1"/>
    </source>
</evidence>
<evidence type="ECO:0000256" key="3">
    <source>
        <dbReference type="ARBA" id="ARBA00012328"/>
    </source>
</evidence>
<comment type="subcellular location">
    <subcellularLocation>
        <location evidence="1">Cytoplasm</location>
    </subcellularLocation>
</comment>
<evidence type="ECO:0000313" key="13">
    <source>
        <dbReference type="Proteomes" id="UP000485058"/>
    </source>
</evidence>
<evidence type="ECO:0000256" key="8">
    <source>
        <dbReference type="ARBA" id="ARBA00022691"/>
    </source>
</evidence>
<feature type="non-terminal residue" evidence="12">
    <location>
        <position position="185"/>
    </location>
</feature>
<sequence length="185" mass="19738">MHMASAVPQRYVGDLRPVEVLPWQGLRCVLAVACTTLKGGRAEWLVEKATELGAVELVPLVTARSQPVGGLDSARTRNKYGRADAVTPGDEVFSAGRLERVAIAATKQSLRTHALVLAQPQPLPAFMPRVKSSARCLVAVAGAPPLHHALSAWGSGPQLPWAQDSQVVLLVGPEGDWTAEEVRDL</sequence>
<organism evidence="12 13">
    <name type="scientific">Haematococcus lacustris</name>
    <name type="common">Green alga</name>
    <name type="synonym">Haematococcus pluvialis</name>
    <dbReference type="NCBI Taxonomy" id="44745"/>
    <lineage>
        <taxon>Eukaryota</taxon>
        <taxon>Viridiplantae</taxon>
        <taxon>Chlorophyta</taxon>
        <taxon>core chlorophytes</taxon>
        <taxon>Chlorophyceae</taxon>
        <taxon>CS clade</taxon>
        <taxon>Chlamydomonadales</taxon>
        <taxon>Haematococcaceae</taxon>
        <taxon>Haematococcus</taxon>
    </lineage>
</organism>
<dbReference type="InterPro" id="IPR006700">
    <property type="entry name" value="RsmE"/>
</dbReference>
<keyword evidence="4" id="KW-0963">Cytoplasm</keyword>
<evidence type="ECO:0000256" key="6">
    <source>
        <dbReference type="ARBA" id="ARBA00022603"/>
    </source>
</evidence>
<dbReference type="EC" id="2.1.1.193" evidence="3"/>
<evidence type="ECO:0000256" key="10">
    <source>
        <dbReference type="ARBA" id="ARBA00047944"/>
    </source>
</evidence>
<keyword evidence="6" id="KW-0489">Methyltransferase</keyword>
<evidence type="ECO:0000256" key="2">
    <source>
        <dbReference type="ARBA" id="ARBA00005528"/>
    </source>
</evidence>
<feature type="domain" description="Ribosomal RNA small subunit methyltransferase E methyltransferase" evidence="11">
    <location>
        <begin position="29"/>
        <end position="67"/>
    </location>
</feature>
<comment type="caution">
    <text evidence="12">The sequence shown here is derived from an EMBL/GenBank/DDBJ whole genome shotgun (WGS) entry which is preliminary data.</text>
</comment>
<dbReference type="Gene3D" id="3.40.1280.10">
    <property type="match status" value="1"/>
</dbReference>
<evidence type="ECO:0000256" key="5">
    <source>
        <dbReference type="ARBA" id="ARBA00022552"/>
    </source>
</evidence>
<comment type="similarity">
    <text evidence="2">Belongs to the RNA methyltransferase RsmE family.</text>
</comment>
<reference evidence="12 13" key="1">
    <citation type="submission" date="2020-02" db="EMBL/GenBank/DDBJ databases">
        <title>Draft genome sequence of Haematococcus lacustris strain NIES-144.</title>
        <authorList>
            <person name="Morimoto D."/>
            <person name="Nakagawa S."/>
            <person name="Yoshida T."/>
            <person name="Sawayama S."/>
        </authorList>
    </citation>
    <scope>NUCLEOTIDE SEQUENCE [LARGE SCALE GENOMIC DNA]</scope>
    <source>
        <strain evidence="12 13">NIES-144</strain>
    </source>
</reference>
<feature type="domain" description="Ribosomal RNA small subunit methyltransferase E methyltransferase" evidence="11">
    <location>
        <begin position="95"/>
        <end position="183"/>
    </location>
</feature>